<dbReference type="GO" id="GO:0004252">
    <property type="term" value="F:serine-type endopeptidase activity"/>
    <property type="evidence" value="ECO:0007669"/>
    <property type="project" value="UniProtKB-EC"/>
</dbReference>
<dbReference type="OrthoDB" id="24023at2"/>
<dbReference type="EC" id="3.4.21.102" evidence="3"/>
<dbReference type="SMART" id="SM00245">
    <property type="entry name" value="TSPc"/>
    <property type="match status" value="1"/>
</dbReference>
<dbReference type="SMART" id="SM00228">
    <property type="entry name" value="PDZ"/>
    <property type="match status" value="1"/>
</dbReference>
<dbReference type="Gene3D" id="2.30.42.10">
    <property type="match status" value="1"/>
</dbReference>
<dbReference type="GO" id="GO:0006508">
    <property type="term" value="P:proteolysis"/>
    <property type="evidence" value="ECO:0007669"/>
    <property type="project" value="UniProtKB-KW"/>
</dbReference>
<dbReference type="InterPro" id="IPR029045">
    <property type="entry name" value="ClpP/crotonase-like_dom_sf"/>
</dbReference>
<keyword evidence="1" id="KW-0732">Signal</keyword>
<gene>
    <name evidence="3" type="primary">prc_2</name>
    <name evidence="3" type="ORF">Mgrana_01268</name>
</gene>
<dbReference type="SUPFAM" id="SSF52096">
    <property type="entry name" value="ClpP/crotonase"/>
    <property type="match status" value="1"/>
</dbReference>
<proteinExistence type="predicted"/>
<keyword evidence="3" id="KW-0378">Hydrolase</keyword>
<dbReference type="Gene3D" id="3.90.226.10">
    <property type="entry name" value="2-enoyl-CoA Hydratase, Chain A, domain 1"/>
    <property type="match status" value="1"/>
</dbReference>
<dbReference type="AlphaFoldDB" id="A0A399F9N4"/>
<keyword evidence="3" id="KW-0645">Protease</keyword>
<dbReference type="Proteomes" id="UP000266178">
    <property type="component" value="Unassembled WGS sequence"/>
</dbReference>
<feature type="domain" description="PDZ" evidence="2">
    <location>
        <begin position="95"/>
        <end position="163"/>
    </location>
</feature>
<protein>
    <submittedName>
        <fullName evidence="3">Tail-specific protease</fullName>
        <ecNumber evidence="3">3.4.21.102</ecNumber>
    </submittedName>
</protein>
<dbReference type="InterPro" id="IPR001478">
    <property type="entry name" value="PDZ"/>
</dbReference>
<dbReference type="PROSITE" id="PS50106">
    <property type="entry name" value="PDZ"/>
    <property type="match status" value="1"/>
</dbReference>
<evidence type="ECO:0000313" key="4">
    <source>
        <dbReference type="Proteomes" id="UP000266178"/>
    </source>
</evidence>
<dbReference type="CDD" id="cd07562">
    <property type="entry name" value="Peptidase_S41_TRI"/>
    <property type="match status" value="1"/>
</dbReference>
<dbReference type="GO" id="GO:0007165">
    <property type="term" value="P:signal transduction"/>
    <property type="evidence" value="ECO:0007669"/>
    <property type="project" value="TreeGrafter"/>
</dbReference>
<evidence type="ECO:0000256" key="1">
    <source>
        <dbReference type="SAM" id="SignalP"/>
    </source>
</evidence>
<evidence type="ECO:0000259" key="2">
    <source>
        <dbReference type="PROSITE" id="PS50106"/>
    </source>
</evidence>
<accession>A0A399F9N4</accession>
<keyword evidence="4" id="KW-1185">Reference proteome</keyword>
<dbReference type="GO" id="GO:0030288">
    <property type="term" value="C:outer membrane-bounded periplasmic space"/>
    <property type="evidence" value="ECO:0007669"/>
    <property type="project" value="TreeGrafter"/>
</dbReference>
<dbReference type="PANTHER" id="PTHR32060">
    <property type="entry name" value="TAIL-SPECIFIC PROTEASE"/>
    <property type="match status" value="1"/>
</dbReference>
<dbReference type="InterPro" id="IPR036034">
    <property type="entry name" value="PDZ_sf"/>
</dbReference>
<feature type="chain" id="PRO_5030071877" evidence="1">
    <location>
        <begin position="19"/>
        <end position="450"/>
    </location>
</feature>
<comment type="caution">
    <text evidence="3">The sequence shown here is derived from an EMBL/GenBank/DDBJ whole genome shotgun (WGS) entry which is preliminary data.</text>
</comment>
<evidence type="ECO:0000313" key="3">
    <source>
        <dbReference type="EMBL" id="RIH92860.1"/>
    </source>
</evidence>
<name>A0A399F9N4_9DEIN</name>
<dbReference type="Pfam" id="PF17820">
    <property type="entry name" value="PDZ_6"/>
    <property type="match status" value="1"/>
</dbReference>
<dbReference type="Gene3D" id="3.30.750.44">
    <property type="match status" value="1"/>
</dbReference>
<organism evidence="3 4">
    <name type="scientific">Meiothermus granaticius NBRC 107808</name>
    <dbReference type="NCBI Taxonomy" id="1227551"/>
    <lineage>
        <taxon>Bacteria</taxon>
        <taxon>Thermotogati</taxon>
        <taxon>Deinococcota</taxon>
        <taxon>Deinococci</taxon>
        <taxon>Thermales</taxon>
        <taxon>Thermaceae</taxon>
        <taxon>Meiothermus</taxon>
    </lineage>
</organism>
<dbReference type="EMBL" id="QWLB01000013">
    <property type="protein sequence ID" value="RIH92860.1"/>
    <property type="molecule type" value="Genomic_DNA"/>
</dbReference>
<dbReference type="Pfam" id="PF03572">
    <property type="entry name" value="Peptidase_S41"/>
    <property type="match status" value="1"/>
</dbReference>
<feature type="signal peptide" evidence="1">
    <location>
        <begin position="1"/>
        <end position="18"/>
    </location>
</feature>
<reference evidence="3 4" key="1">
    <citation type="submission" date="2018-08" db="EMBL/GenBank/DDBJ databases">
        <title>Meiothermus granaticius genome AF-68 sequencing project.</title>
        <authorList>
            <person name="Da Costa M.S."/>
            <person name="Albuquerque L."/>
            <person name="Raposo P."/>
            <person name="Froufe H.J.C."/>
            <person name="Barroso C.S."/>
            <person name="Egas C."/>
        </authorList>
    </citation>
    <scope>NUCLEOTIDE SEQUENCE [LARGE SCALE GENOMIC DNA]</scope>
    <source>
        <strain evidence="3 4">AF-68</strain>
    </source>
</reference>
<dbReference type="RefSeq" id="WP_119356769.1">
    <property type="nucleotide sequence ID" value="NZ_BJXM01000001.1"/>
</dbReference>
<dbReference type="PANTHER" id="PTHR32060:SF30">
    <property type="entry name" value="CARBOXY-TERMINAL PROCESSING PROTEASE CTPA"/>
    <property type="match status" value="1"/>
</dbReference>
<dbReference type="InterPro" id="IPR005151">
    <property type="entry name" value="Tail-specific_protease"/>
</dbReference>
<sequence>MRKPFVAALLVWASLALASPAQDLFDQASFYLQFYYNGPSTTNLKELTAKYQANLDSACASQKDTCPYDQAVKVIEGMVAELNDGHTYYQTPEELGTFQQQRQGSAPSKVLRIGLTHTAIQGSHDRLVVDVVEGGPADQAGFQYGDRITAVNGKPLNSLSSDDEAVKFLTDQVQTGKPVTISIVRGPQRQRLELTLTGREINLSRVPSLKMRPDGVAVLKIPDFLADGKVGAKVHELVKQAQTEGAKAMILDLRGNGGGSALEALISMAAFVDDPYVAFTDRYNTERTEISIKNGQGSIRNKDGTELQRFSIPGYTQWKGPLVVLVDQRSASGAEYLASAIQLAKRGVIVGEPTVGIGNTTTRTFNLINGGGINIAYNRAYLANGQSYPAQVRPDIQVSADLNLLANNGRDVQMEKALEALGFKAASGELQPVWGLASGLPQPLLRAGAA</sequence>
<dbReference type="SUPFAM" id="SSF50156">
    <property type="entry name" value="PDZ domain-like"/>
    <property type="match status" value="1"/>
</dbReference>
<dbReference type="InterPro" id="IPR041489">
    <property type="entry name" value="PDZ_6"/>
</dbReference>